<dbReference type="Proteomes" id="UP000694680">
    <property type="component" value="Chromosome 21"/>
</dbReference>
<dbReference type="Pfam" id="PF00651">
    <property type="entry name" value="BTB"/>
    <property type="match status" value="1"/>
</dbReference>
<evidence type="ECO:0000256" key="2">
    <source>
        <dbReference type="ARBA" id="ARBA00022737"/>
    </source>
</evidence>
<feature type="domain" description="BTB" evidence="3">
    <location>
        <begin position="30"/>
        <end position="96"/>
    </location>
</feature>
<dbReference type="InterPro" id="IPR017096">
    <property type="entry name" value="BTB-kelch_protein"/>
</dbReference>
<keyword evidence="2" id="KW-0677">Repeat</keyword>
<evidence type="ECO:0000256" key="1">
    <source>
        <dbReference type="ARBA" id="ARBA00022441"/>
    </source>
</evidence>
<dbReference type="InterPro" id="IPR011333">
    <property type="entry name" value="SKP1/BTB/POZ_sf"/>
</dbReference>
<accession>A0A8C5I818</accession>
<reference evidence="4" key="2">
    <citation type="submission" date="2025-08" db="UniProtKB">
        <authorList>
            <consortium name="Ensembl"/>
        </authorList>
    </citation>
    <scope>IDENTIFICATION</scope>
</reference>
<evidence type="ECO:0000313" key="5">
    <source>
        <dbReference type="Proteomes" id="UP000694680"/>
    </source>
</evidence>
<dbReference type="SMART" id="SM00225">
    <property type="entry name" value="BTB"/>
    <property type="match status" value="1"/>
</dbReference>
<sequence>MDDTDWSVKRVIFLMSGKTLNEHRLERKLCDAVIKVGDEEFPVHKLIMCACMPYFSALIFDWSEPERRVFVFDEVTPEIMELIITFAYTNNVTLTNDNVFDLMIAADRYNIRSLVDVCSEFVDNHLSPENCVRVWQVTNTIYSPVLQKRVFIFICDHFEEVVKLEDFLQLQVHELADILECNGLNVQQESTVFESILKWIAHMPNERRDNITTLLSKVRLGLLSPTYLQLTVLTNDVVTANDDSKLMVLDAIKIMSELEENSTPGIYHEIAVPRLPNSILLATGGWTDFNPTDEIMSYDYRTDCWFRGPLSKLMHPVAYHGSAFLNEYLYIVGGRKDTEWLNSVHRFQFFTQTWNEVAPMHQRRCYVSVAVLDECIYAMGGFNGVDRLKTAEVYQPETNQWTFISPMNSVRSDASCTTLRDKIYICGGFTGEHSLHTAECYNPSTNQWTPIAPMSTIRSGPGVVTYMDEVFVVGGFTGTHRLSSAEAYNPVTNTWRNVRKMLTPRSNFGIAVVDKRVFVVGGWCGTLSNRVECYDSTTNSWFQVCELNAPRSALKCPLLSGFPLMDEYSAPCYVLPIDENEEEPISED</sequence>
<dbReference type="PANTHER" id="PTHR45632">
    <property type="entry name" value="LD33804P"/>
    <property type="match status" value="1"/>
</dbReference>
<organism evidence="4 5">
    <name type="scientific">Gouania willdenowi</name>
    <name type="common">Blunt-snouted clingfish</name>
    <name type="synonym">Lepadogaster willdenowi</name>
    <dbReference type="NCBI Taxonomy" id="441366"/>
    <lineage>
        <taxon>Eukaryota</taxon>
        <taxon>Metazoa</taxon>
        <taxon>Chordata</taxon>
        <taxon>Craniata</taxon>
        <taxon>Vertebrata</taxon>
        <taxon>Euteleostomi</taxon>
        <taxon>Actinopterygii</taxon>
        <taxon>Neopterygii</taxon>
        <taxon>Teleostei</taxon>
        <taxon>Neoteleostei</taxon>
        <taxon>Acanthomorphata</taxon>
        <taxon>Ovalentaria</taxon>
        <taxon>Blenniimorphae</taxon>
        <taxon>Blenniiformes</taxon>
        <taxon>Gobiesocoidei</taxon>
        <taxon>Gobiesocidae</taxon>
        <taxon>Gobiesocinae</taxon>
        <taxon>Gouania</taxon>
    </lineage>
</organism>
<dbReference type="OrthoDB" id="191037at2759"/>
<name>A0A8C5I818_GOUWI</name>
<dbReference type="SMART" id="SM00875">
    <property type="entry name" value="BACK"/>
    <property type="match status" value="1"/>
</dbReference>
<dbReference type="InterPro" id="IPR006652">
    <property type="entry name" value="Kelch_1"/>
</dbReference>
<dbReference type="InterPro" id="IPR011043">
    <property type="entry name" value="Gal_Oxase/kelch_b-propeller"/>
</dbReference>
<keyword evidence="5" id="KW-1185">Reference proteome</keyword>
<dbReference type="PROSITE" id="PS50097">
    <property type="entry name" value="BTB"/>
    <property type="match status" value="1"/>
</dbReference>
<proteinExistence type="predicted"/>
<keyword evidence="1" id="KW-0880">Kelch repeat</keyword>
<protein>
    <submittedName>
        <fullName evidence="4">Kelch-like protein 10</fullName>
    </submittedName>
</protein>
<dbReference type="AlphaFoldDB" id="A0A8C5I818"/>
<gene>
    <name evidence="4" type="primary">LOC114455336</name>
</gene>
<dbReference type="InterPro" id="IPR011705">
    <property type="entry name" value="BACK"/>
</dbReference>
<dbReference type="PANTHER" id="PTHR45632:SF3">
    <property type="entry name" value="KELCH-LIKE PROTEIN 32"/>
    <property type="match status" value="1"/>
</dbReference>
<dbReference type="SMART" id="SM00612">
    <property type="entry name" value="Kelch"/>
    <property type="match status" value="6"/>
</dbReference>
<reference evidence="4" key="3">
    <citation type="submission" date="2025-09" db="UniProtKB">
        <authorList>
            <consortium name="Ensembl"/>
        </authorList>
    </citation>
    <scope>IDENTIFICATION</scope>
</reference>
<dbReference type="InterPro" id="IPR015915">
    <property type="entry name" value="Kelch-typ_b-propeller"/>
</dbReference>
<dbReference type="Pfam" id="PF24681">
    <property type="entry name" value="Kelch_KLHDC2_KLHL20_DRC7"/>
    <property type="match status" value="1"/>
</dbReference>
<dbReference type="SUPFAM" id="SSF54695">
    <property type="entry name" value="POZ domain"/>
    <property type="match status" value="1"/>
</dbReference>
<dbReference type="RefSeq" id="XP_028292314.1">
    <property type="nucleotide sequence ID" value="XM_028436513.1"/>
</dbReference>
<dbReference type="FunFam" id="1.25.40.420:FF:000001">
    <property type="entry name" value="Kelch-like family member 12"/>
    <property type="match status" value="1"/>
</dbReference>
<dbReference type="Gene3D" id="1.25.40.420">
    <property type="match status" value="1"/>
</dbReference>
<dbReference type="PIRSF" id="PIRSF037037">
    <property type="entry name" value="Kelch-like_protein_gigaxonin"/>
    <property type="match status" value="1"/>
</dbReference>
<dbReference type="Pfam" id="PF01344">
    <property type="entry name" value="Kelch_1"/>
    <property type="match status" value="1"/>
</dbReference>
<reference evidence="4" key="1">
    <citation type="submission" date="2020-06" db="EMBL/GenBank/DDBJ databases">
        <authorList>
            <consortium name="Wellcome Sanger Institute Data Sharing"/>
        </authorList>
    </citation>
    <scope>NUCLEOTIDE SEQUENCE [LARGE SCALE GENOMIC DNA]</scope>
</reference>
<dbReference type="Ensembl" id="ENSGWIT00000059727.1">
    <property type="protein sequence ID" value="ENSGWIP00000055471.1"/>
    <property type="gene ID" value="ENSGWIG00000026389.1"/>
</dbReference>
<dbReference type="SUPFAM" id="SSF50965">
    <property type="entry name" value="Galactose oxidase, central domain"/>
    <property type="match status" value="2"/>
</dbReference>
<evidence type="ECO:0000313" key="4">
    <source>
        <dbReference type="Ensembl" id="ENSGWIP00000055471.1"/>
    </source>
</evidence>
<dbReference type="Pfam" id="PF07707">
    <property type="entry name" value="BACK"/>
    <property type="match status" value="1"/>
</dbReference>
<dbReference type="Gene3D" id="3.30.710.10">
    <property type="entry name" value="Potassium Channel Kv1.1, Chain A"/>
    <property type="match status" value="1"/>
</dbReference>
<dbReference type="InterPro" id="IPR000210">
    <property type="entry name" value="BTB/POZ_dom"/>
</dbReference>
<evidence type="ECO:0000259" key="3">
    <source>
        <dbReference type="PROSITE" id="PS50097"/>
    </source>
</evidence>
<dbReference type="Gene3D" id="2.120.10.80">
    <property type="entry name" value="Kelch-type beta propeller"/>
    <property type="match status" value="2"/>
</dbReference>
<dbReference type="GeneID" id="114455336"/>